<dbReference type="CDD" id="cd08235">
    <property type="entry name" value="iditol_2_DH_like"/>
    <property type="match status" value="1"/>
</dbReference>
<dbReference type="eggNOG" id="COG1063">
    <property type="taxonomic scope" value="Bacteria"/>
</dbReference>
<dbReference type="Proteomes" id="UP000006690">
    <property type="component" value="Chromosome"/>
</dbReference>
<dbReference type="InterPro" id="IPR013154">
    <property type="entry name" value="ADH-like_N"/>
</dbReference>
<dbReference type="Gene3D" id="3.40.50.720">
    <property type="entry name" value="NAD(P)-binding Rossmann-like Domain"/>
    <property type="match status" value="1"/>
</dbReference>
<dbReference type="PROSITE" id="PS00059">
    <property type="entry name" value="ADH_ZINC"/>
    <property type="match status" value="1"/>
</dbReference>
<dbReference type="InterPro" id="IPR050129">
    <property type="entry name" value="Zn_alcohol_dh"/>
</dbReference>
<dbReference type="AlphaFoldDB" id="A0A0H3L331"/>
<proteinExistence type="inferred from homology"/>
<dbReference type="Pfam" id="PF08240">
    <property type="entry name" value="ADH_N"/>
    <property type="match status" value="1"/>
</dbReference>
<evidence type="ECO:0000256" key="1">
    <source>
        <dbReference type="ARBA" id="ARBA00022723"/>
    </source>
</evidence>
<dbReference type="InterPro" id="IPR002328">
    <property type="entry name" value="ADH_Zn_CS"/>
</dbReference>
<evidence type="ECO:0000256" key="2">
    <source>
        <dbReference type="ARBA" id="ARBA00022833"/>
    </source>
</evidence>
<dbReference type="InterPro" id="IPR013149">
    <property type="entry name" value="ADH-like_C"/>
</dbReference>
<name>A0A0H3L331_PANAA</name>
<accession>A0A0H3L331</accession>
<dbReference type="PATRIC" id="fig|932677.3.peg.4284"/>
<dbReference type="KEGG" id="paj:PAJ_3713"/>
<dbReference type="PANTHER" id="PTHR43401:SF2">
    <property type="entry name" value="L-THREONINE 3-DEHYDROGENASE"/>
    <property type="match status" value="1"/>
</dbReference>
<dbReference type="SUPFAM" id="SSF50129">
    <property type="entry name" value="GroES-like"/>
    <property type="match status" value="1"/>
</dbReference>
<sequence length="348" mass="36887">MSMKAAVLFEANKLDVIHVDAPKAAQGELVMRVKSAAICGTDSRIITGRKTKGVRFPSVIGHEFAGEVVEVGQDVTRFLISDRIAVDPVIPCRSCLYCRSGKENVCQHRQAIGYEFDGAFAEYVKIPAIALEAGNVFKLPDSVSYDAAALAEPLACCINGQKNVGIHLGDVVVILGAGPIGLMHVALAKLSGASKIIVSDLNENRRSVALQCGASHAVDASQQDLKAIVMSETAGLGADVAIMAIGLPALVNPSLELLRKGGRANLFAGFSKEDTADVDVNLIHYNELVITGASALSREGYEKALGLISSGQINVEALITHRFSLSEINEALRYAQKGEAVKVIIHND</sequence>
<dbReference type="InterPro" id="IPR011032">
    <property type="entry name" value="GroES-like_sf"/>
</dbReference>
<evidence type="ECO:0000259" key="5">
    <source>
        <dbReference type="SMART" id="SM00829"/>
    </source>
</evidence>
<dbReference type="SUPFAM" id="SSF51735">
    <property type="entry name" value="NAD(P)-binding Rossmann-fold domains"/>
    <property type="match status" value="1"/>
</dbReference>
<evidence type="ECO:0000256" key="3">
    <source>
        <dbReference type="ARBA" id="ARBA00023002"/>
    </source>
</evidence>
<dbReference type="Gene3D" id="3.90.180.10">
    <property type="entry name" value="Medium-chain alcohol dehydrogenases, catalytic domain"/>
    <property type="match status" value="1"/>
</dbReference>
<dbReference type="PANTHER" id="PTHR43401">
    <property type="entry name" value="L-THREONINE 3-DEHYDROGENASE"/>
    <property type="match status" value="1"/>
</dbReference>
<dbReference type="GO" id="GO:0008270">
    <property type="term" value="F:zinc ion binding"/>
    <property type="evidence" value="ECO:0007669"/>
    <property type="project" value="InterPro"/>
</dbReference>
<feature type="domain" description="Enoyl reductase (ER)" evidence="5">
    <location>
        <begin position="12"/>
        <end position="345"/>
    </location>
</feature>
<protein>
    <submittedName>
        <fullName evidence="6">L-threonine 3-dehydrogenase Tdh</fullName>
    </submittedName>
</protein>
<comment type="similarity">
    <text evidence="4">Belongs to the zinc-containing alcohol dehydrogenase family.</text>
</comment>
<dbReference type="OrthoDB" id="9773078at2"/>
<comment type="cofactor">
    <cofactor evidence="4">
        <name>Zn(2+)</name>
        <dbReference type="ChEBI" id="CHEBI:29105"/>
    </cofactor>
</comment>
<keyword evidence="1 4" id="KW-0479">Metal-binding</keyword>
<dbReference type="InterPro" id="IPR036291">
    <property type="entry name" value="NAD(P)-bd_dom_sf"/>
</dbReference>
<keyword evidence="3" id="KW-0560">Oxidoreductase</keyword>
<evidence type="ECO:0000256" key="4">
    <source>
        <dbReference type="RuleBase" id="RU361277"/>
    </source>
</evidence>
<dbReference type="HOGENOM" id="CLU_026673_11_0_6"/>
<dbReference type="InterPro" id="IPR020843">
    <property type="entry name" value="ER"/>
</dbReference>
<keyword evidence="2 4" id="KW-0862">Zinc</keyword>
<evidence type="ECO:0000313" key="7">
    <source>
        <dbReference type="Proteomes" id="UP000006690"/>
    </source>
</evidence>
<gene>
    <name evidence="6" type="primary">tdh</name>
    <name evidence="6" type="ordered locus">PAJ_3713</name>
</gene>
<dbReference type="GO" id="GO:0016616">
    <property type="term" value="F:oxidoreductase activity, acting on the CH-OH group of donors, NAD or NADP as acceptor"/>
    <property type="evidence" value="ECO:0007669"/>
    <property type="project" value="UniProtKB-ARBA"/>
</dbReference>
<dbReference type="SMART" id="SM00829">
    <property type="entry name" value="PKS_ER"/>
    <property type="match status" value="1"/>
</dbReference>
<reference evidence="7" key="1">
    <citation type="journal article" date="2012" name="Appl. Microbiol. Biotechnol.">
        <title>The complete genome sequence of Pantoea ananatis AJ13355, an organism with great biotechnological potential.</title>
        <authorList>
            <person name="Hara Y."/>
            <person name="Kadotani N."/>
            <person name="Izui H."/>
            <person name="Katashkina J.I."/>
            <person name="Kuvaeva T.M."/>
            <person name="Andreeva I.G."/>
            <person name="Golubeva L.I."/>
            <person name="Malko D.B."/>
            <person name="Makeev V.J."/>
            <person name="Mashko S.V."/>
            <person name="Kozlov Y.I."/>
        </authorList>
    </citation>
    <scope>NUCLEOTIDE SEQUENCE [LARGE SCALE GENOMIC DNA]</scope>
    <source>
        <strain evidence="7">AJ13355</strain>
    </source>
</reference>
<dbReference type="EMBL" id="AP012032">
    <property type="protein sequence ID" value="BAK13792.1"/>
    <property type="molecule type" value="Genomic_DNA"/>
</dbReference>
<evidence type="ECO:0000313" key="6">
    <source>
        <dbReference type="EMBL" id="BAK13792.1"/>
    </source>
</evidence>
<dbReference type="Pfam" id="PF00107">
    <property type="entry name" value="ADH_zinc_N"/>
    <property type="match status" value="1"/>
</dbReference>
<organism evidence="6 7">
    <name type="scientific">Pantoea ananatis (strain AJ13355)</name>
    <dbReference type="NCBI Taxonomy" id="932677"/>
    <lineage>
        <taxon>Bacteria</taxon>
        <taxon>Pseudomonadati</taxon>
        <taxon>Pseudomonadota</taxon>
        <taxon>Gammaproteobacteria</taxon>
        <taxon>Enterobacterales</taxon>
        <taxon>Erwiniaceae</taxon>
        <taxon>Pantoea</taxon>
    </lineage>
</organism>